<evidence type="ECO:0000259" key="1">
    <source>
        <dbReference type="PROSITE" id="PS50095"/>
    </source>
</evidence>
<evidence type="ECO:0000313" key="2">
    <source>
        <dbReference type="EMBL" id="NYD36139.1"/>
    </source>
</evidence>
<dbReference type="PROSITE" id="PS50095">
    <property type="entry name" value="PLAT"/>
    <property type="match status" value="1"/>
</dbReference>
<dbReference type="Proteomes" id="UP000535890">
    <property type="component" value="Unassembled WGS sequence"/>
</dbReference>
<gene>
    <name evidence="2" type="ORF">BJ983_002241</name>
</gene>
<protein>
    <recommendedName>
        <fullName evidence="1">PLAT domain-containing protein</fullName>
    </recommendedName>
</protein>
<dbReference type="Gene3D" id="2.60.60.20">
    <property type="entry name" value="PLAT/LH2 domain"/>
    <property type="match status" value="1"/>
</dbReference>
<proteinExistence type="predicted"/>
<dbReference type="InterPro" id="IPR036392">
    <property type="entry name" value="PLAT/LH2_dom_sf"/>
</dbReference>
<accession>A0A7Y9DVE9</accession>
<sequence length="113" mass="12856">MIYRVEVHTGDVEGAGTDGDVWLWIDGNRGRSGWQSLDNDRDNFERNQTDVFELQLSDLGALTAAFVYFRPSGAKSDWFLSWANVGTLSLTHEDWVTTEGWFKLDRLGTIEQP</sequence>
<keyword evidence="3" id="KW-1185">Reference proteome</keyword>
<organism evidence="2 3">
    <name type="scientific">Actinomycetospora corticicola</name>
    <dbReference type="NCBI Taxonomy" id="663602"/>
    <lineage>
        <taxon>Bacteria</taxon>
        <taxon>Bacillati</taxon>
        <taxon>Actinomycetota</taxon>
        <taxon>Actinomycetes</taxon>
        <taxon>Pseudonocardiales</taxon>
        <taxon>Pseudonocardiaceae</taxon>
        <taxon>Actinomycetospora</taxon>
    </lineage>
</organism>
<dbReference type="InterPro" id="IPR052970">
    <property type="entry name" value="Inner_ear_hair_cell_LOXHD"/>
</dbReference>
<dbReference type="InterPro" id="IPR001024">
    <property type="entry name" value="PLAT/LH2_dom"/>
</dbReference>
<dbReference type="EMBL" id="JACCBN010000001">
    <property type="protein sequence ID" value="NYD36139.1"/>
    <property type="molecule type" value="Genomic_DNA"/>
</dbReference>
<comment type="caution">
    <text evidence="2">The sequence shown here is derived from an EMBL/GenBank/DDBJ whole genome shotgun (WGS) entry which is preliminary data.</text>
</comment>
<dbReference type="SUPFAM" id="SSF49723">
    <property type="entry name" value="Lipase/lipooxygenase domain (PLAT/LH2 domain)"/>
    <property type="match status" value="1"/>
</dbReference>
<dbReference type="AlphaFoldDB" id="A0A7Y9DVE9"/>
<name>A0A7Y9DVE9_9PSEU</name>
<dbReference type="RefSeq" id="WP_179793868.1">
    <property type="nucleotide sequence ID" value="NZ_BAABHP010000007.1"/>
</dbReference>
<dbReference type="PANTHER" id="PTHR45901:SF4">
    <property type="entry name" value="PLAT DOMAIN-CONTAINING PROTEIN"/>
    <property type="match status" value="1"/>
</dbReference>
<dbReference type="PANTHER" id="PTHR45901">
    <property type="entry name" value="PROTEIN CBG12474"/>
    <property type="match status" value="1"/>
</dbReference>
<feature type="domain" description="PLAT" evidence="1">
    <location>
        <begin position="1"/>
        <end position="113"/>
    </location>
</feature>
<dbReference type="Pfam" id="PF01477">
    <property type="entry name" value="PLAT"/>
    <property type="match status" value="1"/>
</dbReference>
<reference evidence="2 3" key="1">
    <citation type="submission" date="2020-07" db="EMBL/GenBank/DDBJ databases">
        <title>Sequencing the genomes of 1000 actinobacteria strains.</title>
        <authorList>
            <person name="Klenk H.-P."/>
        </authorList>
    </citation>
    <scope>NUCLEOTIDE SEQUENCE [LARGE SCALE GENOMIC DNA]</scope>
    <source>
        <strain evidence="2 3">DSM 45772</strain>
    </source>
</reference>
<evidence type="ECO:0000313" key="3">
    <source>
        <dbReference type="Proteomes" id="UP000535890"/>
    </source>
</evidence>